<accession>B7FRM5</accession>
<evidence type="ECO:0000313" key="2">
    <source>
        <dbReference type="EMBL" id="EEC51028.1"/>
    </source>
</evidence>
<dbReference type="PaxDb" id="2850-Phatr42535"/>
<dbReference type="AlphaFoldDB" id="B7FRM5"/>
<dbReference type="InParanoid" id="B7FRM5"/>
<evidence type="ECO:0000313" key="3">
    <source>
        <dbReference type="Proteomes" id="UP000000759"/>
    </source>
</evidence>
<feature type="region of interest" description="Disordered" evidence="1">
    <location>
        <begin position="21"/>
        <end position="45"/>
    </location>
</feature>
<organism evidence="2 3">
    <name type="scientific">Phaeodactylum tricornutum (strain CCAP 1055/1)</name>
    <dbReference type="NCBI Taxonomy" id="556484"/>
    <lineage>
        <taxon>Eukaryota</taxon>
        <taxon>Sar</taxon>
        <taxon>Stramenopiles</taxon>
        <taxon>Ochrophyta</taxon>
        <taxon>Bacillariophyta</taxon>
        <taxon>Bacillariophyceae</taxon>
        <taxon>Bacillariophycidae</taxon>
        <taxon>Naviculales</taxon>
        <taxon>Phaeodactylaceae</taxon>
        <taxon>Phaeodactylum</taxon>
    </lineage>
</organism>
<feature type="region of interest" description="Disordered" evidence="1">
    <location>
        <begin position="65"/>
        <end position="122"/>
    </location>
</feature>
<feature type="compositionally biased region" description="Acidic residues" evidence="1">
    <location>
        <begin position="103"/>
        <end position="114"/>
    </location>
</feature>
<dbReference type="Proteomes" id="UP000000759">
    <property type="component" value="Chromosome 1"/>
</dbReference>
<dbReference type="RefSeq" id="XP_002176565.1">
    <property type="nucleotide sequence ID" value="XM_002176529.1"/>
</dbReference>
<protein>
    <submittedName>
        <fullName evidence="2">Uncharacterized protein</fullName>
    </submittedName>
</protein>
<reference evidence="2 3" key="1">
    <citation type="journal article" date="2008" name="Nature">
        <title>The Phaeodactylum genome reveals the evolutionary history of diatom genomes.</title>
        <authorList>
            <person name="Bowler C."/>
            <person name="Allen A.E."/>
            <person name="Badger J.H."/>
            <person name="Grimwood J."/>
            <person name="Jabbari K."/>
            <person name="Kuo A."/>
            <person name="Maheswari U."/>
            <person name="Martens C."/>
            <person name="Maumus F."/>
            <person name="Otillar R.P."/>
            <person name="Rayko E."/>
            <person name="Salamov A."/>
            <person name="Vandepoele K."/>
            <person name="Beszteri B."/>
            <person name="Gruber A."/>
            <person name="Heijde M."/>
            <person name="Katinka M."/>
            <person name="Mock T."/>
            <person name="Valentin K."/>
            <person name="Verret F."/>
            <person name="Berges J.A."/>
            <person name="Brownlee C."/>
            <person name="Cadoret J.P."/>
            <person name="Chiovitti A."/>
            <person name="Choi C.J."/>
            <person name="Coesel S."/>
            <person name="De Martino A."/>
            <person name="Detter J.C."/>
            <person name="Durkin C."/>
            <person name="Falciatore A."/>
            <person name="Fournet J."/>
            <person name="Haruta M."/>
            <person name="Huysman M.J."/>
            <person name="Jenkins B.D."/>
            <person name="Jiroutova K."/>
            <person name="Jorgensen R.E."/>
            <person name="Joubert Y."/>
            <person name="Kaplan A."/>
            <person name="Kroger N."/>
            <person name="Kroth P.G."/>
            <person name="La Roche J."/>
            <person name="Lindquist E."/>
            <person name="Lommer M."/>
            <person name="Martin-Jezequel V."/>
            <person name="Lopez P.J."/>
            <person name="Lucas S."/>
            <person name="Mangogna M."/>
            <person name="McGinnis K."/>
            <person name="Medlin L.K."/>
            <person name="Montsant A."/>
            <person name="Oudot-Le Secq M.P."/>
            <person name="Napoli C."/>
            <person name="Obornik M."/>
            <person name="Parker M.S."/>
            <person name="Petit J.L."/>
            <person name="Porcel B.M."/>
            <person name="Poulsen N."/>
            <person name="Robison M."/>
            <person name="Rychlewski L."/>
            <person name="Rynearson T.A."/>
            <person name="Schmutz J."/>
            <person name="Shapiro H."/>
            <person name="Siaut M."/>
            <person name="Stanley M."/>
            <person name="Sussman M.R."/>
            <person name="Taylor A.R."/>
            <person name="Vardi A."/>
            <person name="von Dassow P."/>
            <person name="Vyverman W."/>
            <person name="Willis A."/>
            <person name="Wyrwicz L.S."/>
            <person name="Rokhsar D.S."/>
            <person name="Weissenbach J."/>
            <person name="Armbrust E.V."/>
            <person name="Green B.R."/>
            <person name="Van de Peer Y."/>
            <person name="Grigoriev I.V."/>
        </authorList>
    </citation>
    <scope>NUCLEOTIDE SEQUENCE [LARGE SCALE GENOMIC DNA]</scope>
    <source>
        <strain evidence="2 3">CCAP 1055/1</strain>
    </source>
</reference>
<dbReference type="GeneID" id="7196085"/>
<evidence type="ECO:0000256" key="1">
    <source>
        <dbReference type="SAM" id="MobiDB-lite"/>
    </source>
</evidence>
<sequence length="227" mass="25700">MVPIIPVVERKRVDREEDIEVEVANDDSSGSSAIDSMRPVVPLPRRKRRRRTIVDAFHHINLTSRKNGEQRQCEKEDGDADSSQAVAKFEASDVDVYSTTSSLEDEYEDDEDQDDRLLSDRDENERNVLLELVFGPTAPGLAPKNPVDLKLQELIRQSLQQQHQVPRSLCDGGEEETQDDMNIDAVYSRSAFSESRQGADSIRRSNSLPNLFVHESTVEEMDISDDL</sequence>
<gene>
    <name evidence="2" type="ORF">PHATRDRAFT_42535</name>
</gene>
<reference evidence="3" key="2">
    <citation type="submission" date="2008-08" db="EMBL/GenBank/DDBJ databases">
        <authorList>
            <consortium name="Diatom Consortium"/>
            <person name="Grigoriev I."/>
            <person name="Grimwood J."/>
            <person name="Kuo A."/>
            <person name="Otillar R.P."/>
            <person name="Salamov A."/>
            <person name="Detter J.C."/>
            <person name="Lindquist E."/>
            <person name="Shapiro H."/>
            <person name="Lucas S."/>
            <person name="Glavina del Rio T."/>
            <person name="Pitluck S."/>
            <person name="Rokhsar D."/>
            <person name="Bowler C."/>
        </authorList>
    </citation>
    <scope>GENOME REANNOTATION</scope>
    <source>
        <strain evidence="3">CCAP 1055/1</strain>
    </source>
</reference>
<dbReference type="HOGENOM" id="CLU_1221715_0_0_1"/>
<dbReference type="KEGG" id="pti:PHATRDRAFT_42535"/>
<keyword evidence="3" id="KW-1185">Reference proteome</keyword>
<name>B7FRM5_PHATC</name>
<feature type="compositionally biased region" description="Basic and acidic residues" evidence="1">
    <location>
        <begin position="66"/>
        <end position="75"/>
    </location>
</feature>
<dbReference type="EMBL" id="CM000605">
    <property type="protein sequence ID" value="EEC51028.1"/>
    <property type="molecule type" value="Genomic_DNA"/>
</dbReference>
<proteinExistence type="predicted"/>